<dbReference type="Pfam" id="PF03704">
    <property type="entry name" value="BTAD"/>
    <property type="match status" value="1"/>
</dbReference>
<reference evidence="7 8" key="1">
    <citation type="submission" date="2019-09" db="EMBL/GenBank/DDBJ databases">
        <title>Goodfellowia gen. nov., a new genus of the Pseudonocardineae related to Actinoalloteichus, containing Goodfellowia coeruleoviolacea gen. nov., comb. nov. gen. nov., comb. nov.</title>
        <authorList>
            <person name="Labeda D."/>
        </authorList>
    </citation>
    <scope>NUCLEOTIDE SEQUENCE [LARGE SCALE GENOMIC DNA]</scope>
    <source>
        <strain evidence="7 8">AN110305</strain>
    </source>
</reference>
<protein>
    <submittedName>
        <fullName evidence="7">Tetratricopeptide repeat protein</fullName>
    </submittedName>
</protein>
<dbReference type="InterPro" id="IPR011990">
    <property type="entry name" value="TPR-like_helical_dom_sf"/>
</dbReference>
<evidence type="ECO:0000256" key="5">
    <source>
        <dbReference type="PROSITE-ProRule" id="PRU01091"/>
    </source>
</evidence>
<evidence type="ECO:0000256" key="2">
    <source>
        <dbReference type="ARBA" id="ARBA00023015"/>
    </source>
</evidence>
<dbReference type="Pfam" id="PF00486">
    <property type="entry name" value="Trans_reg_C"/>
    <property type="match status" value="1"/>
</dbReference>
<comment type="caution">
    <text evidence="7">The sequence shown here is derived from an EMBL/GenBank/DDBJ whole genome shotgun (WGS) entry which is preliminary data.</text>
</comment>
<dbReference type="EMBL" id="VUOB01000010">
    <property type="protein sequence ID" value="KAA2264692.1"/>
    <property type="molecule type" value="Genomic_DNA"/>
</dbReference>
<evidence type="ECO:0000259" key="6">
    <source>
        <dbReference type="PROSITE" id="PS51755"/>
    </source>
</evidence>
<dbReference type="GO" id="GO:0003677">
    <property type="term" value="F:DNA binding"/>
    <property type="evidence" value="ECO:0007669"/>
    <property type="project" value="UniProtKB-UniRule"/>
</dbReference>
<dbReference type="PRINTS" id="PR00364">
    <property type="entry name" value="DISEASERSIST"/>
</dbReference>
<name>A0A5B2XPA9_9PSEU</name>
<dbReference type="OrthoDB" id="581105at2"/>
<feature type="DNA-binding region" description="OmpR/PhoB-type" evidence="5">
    <location>
        <begin position="1"/>
        <end position="94"/>
    </location>
</feature>
<dbReference type="PANTHER" id="PTHR35807:SF1">
    <property type="entry name" value="TRANSCRIPTIONAL REGULATOR REDD"/>
    <property type="match status" value="1"/>
</dbReference>
<evidence type="ECO:0000313" key="7">
    <source>
        <dbReference type="EMBL" id="KAA2264692.1"/>
    </source>
</evidence>
<sequence length="1080" mass="116720">MTSIDLRLLGPLEVAVDDRAIVISRGSLRALLAVLALRANSTVTVAELVEWLWGESPPADARAAVQTYVMRLRRLLGPVGVLIRTAAGGYLLCLEASQVDVARFDQFVDEADRANASGDAATASARFGAALALWRGQPLSDVPSELAHREVVPRLAERRLYVLERRIDADLALHRHAEVVGELRALTAEYPFRERFWALLIRALSRSGRAAEALTAYREVRELLAEQLGVEPGAELRELHERLLAEDAIFVAPERNTVPAERTPPRSAAVPAQLPSDIPDFVGRDDAVRSIESSGAPIVVLSGPPGVGKTALAVHAAHRLRARFPDGQLYVDLRGYSRRSGLSTVDILARFLRALGVPPEQLSLEQDELAALYRSTLAGRRVLVVLDNAAAAESIRPLVPGEAGCLVLVTSRDTLRGLTASHGAGRVDVPVLDERAAGDLVAGIVGDQLSQAEPAAVADLIELCDRLPLALRIAATNLIDRPQLSVANYVDELRTGGRLAALVIEGDDQAAVRAAFDLSYSALKPGQARMFRLAGVVPGTDFSIETAAALSSTEAGEAGRLLRQLTAANLVQQRVAGRYQFHDLLRVYAQERAEAQETAERPVCEHRLFVHYLVNVEKAVRTLYRDLLPMNVAPEGHTFADESAALTWLDEERSNVVAAIDRAVEQGLTSIAAQLTLMLFGYFYASRRDTDWLATGTRVLALARREKDSYIEASVHRSLAGLSFCQSDYGAAIRHGNQALTSCREVGWTLMSATCLADLGIYHEYLGEFDAAFDAFTISLQIKRQAKVIGGEATVLLNLGVLSWMTTKLRAAIDYLEEALTLYRAMGSTGAEAMCLANLGSLYAELAMFDESRGATTEALARLTGIGDRDTESQALETLAKIHLERGEYAQGMELARLALERAVEVSGQLKETSALIVLGVILLKSGRPKEAEESLANALALARQISETREEVEAIVGLTDVCRASGDFVEARKLAETAVRVVESGAADLRKSVAYLALARIDLDIEKFDDAVVHAELALATARETGQRLVEARALHVLGLVRQATGDTHTARDCWGQALAIFEAVGTSEAAEVNALLTS</sequence>
<evidence type="ECO:0000256" key="3">
    <source>
        <dbReference type="ARBA" id="ARBA00023125"/>
    </source>
</evidence>
<dbReference type="SMART" id="SM00028">
    <property type="entry name" value="TPR"/>
    <property type="match status" value="9"/>
</dbReference>
<organism evidence="7 8">
    <name type="scientific">Solihabitans fulvus</name>
    <dbReference type="NCBI Taxonomy" id="1892852"/>
    <lineage>
        <taxon>Bacteria</taxon>
        <taxon>Bacillati</taxon>
        <taxon>Actinomycetota</taxon>
        <taxon>Actinomycetes</taxon>
        <taxon>Pseudonocardiales</taxon>
        <taxon>Pseudonocardiaceae</taxon>
        <taxon>Solihabitans</taxon>
    </lineage>
</organism>
<keyword evidence="8" id="KW-1185">Reference proteome</keyword>
<keyword evidence="3 5" id="KW-0238">DNA-binding</keyword>
<dbReference type="SMART" id="SM00862">
    <property type="entry name" value="Trans_reg_C"/>
    <property type="match status" value="1"/>
</dbReference>
<gene>
    <name evidence="7" type="ORF">F0L68_06265</name>
</gene>
<feature type="domain" description="OmpR/PhoB-type" evidence="6">
    <location>
        <begin position="1"/>
        <end position="94"/>
    </location>
</feature>
<dbReference type="RefSeq" id="WP_149848495.1">
    <property type="nucleotide sequence ID" value="NZ_VUOB01000010.1"/>
</dbReference>
<accession>A0A5B2XPA9</accession>
<dbReference type="InterPro" id="IPR001867">
    <property type="entry name" value="OmpR/PhoB-type_DNA-bd"/>
</dbReference>
<reference evidence="7 8" key="2">
    <citation type="submission" date="2019-09" db="EMBL/GenBank/DDBJ databases">
        <authorList>
            <person name="Jin C."/>
        </authorList>
    </citation>
    <scope>NUCLEOTIDE SEQUENCE [LARGE SCALE GENOMIC DNA]</scope>
    <source>
        <strain evidence="7 8">AN110305</strain>
    </source>
</reference>
<dbReference type="GO" id="GO:0000160">
    <property type="term" value="P:phosphorelay signal transduction system"/>
    <property type="evidence" value="ECO:0007669"/>
    <property type="project" value="InterPro"/>
</dbReference>
<evidence type="ECO:0000256" key="4">
    <source>
        <dbReference type="ARBA" id="ARBA00023163"/>
    </source>
</evidence>
<dbReference type="InterPro" id="IPR051677">
    <property type="entry name" value="AfsR-DnrI-RedD_regulator"/>
</dbReference>
<proteinExistence type="inferred from homology"/>
<dbReference type="SUPFAM" id="SSF46894">
    <property type="entry name" value="C-terminal effector domain of the bipartite response regulators"/>
    <property type="match status" value="1"/>
</dbReference>
<dbReference type="Pfam" id="PF13424">
    <property type="entry name" value="TPR_12"/>
    <property type="match status" value="1"/>
</dbReference>
<dbReference type="InterPro" id="IPR016032">
    <property type="entry name" value="Sig_transdc_resp-reg_C-effctor"/>
</dbReference>
<dbReference type="PROSITE" id="PS51755">
    <property type="entry name" value="OMPR_PHOB"/>
    <property type="match status" value="1"/>
</dbReference>
<dbReference type="SMART" id="SM00382">
    <property type="entry name" value="AAA"/>
    <property type="match status" value="1"/>
</dbReference>
<dbReference type="Gene3D" id="3.40.50.300">
    <property type="entry name" value="P-loop containing nucleotide triphosphate hydrolases"/>
    <property type="match status" value="1"/>
</dbReference>
<dbReference type="GO" id="GO:0043531">
    <property type="term" value="F:ADP binding"/>
    <property type="evidence" value="ECO:0007669"/>
    <property type="project" value="InterPro"/>
</dbReference>
<dbReference type="InterPro" id="IPR005158">
    <property type="entry name" value="BTAD"/>
</dbReference>
<dbReference type="SUPFAM" id="SSF52540">
    <property type="entry name" value="P-loop containing nucleoside triphosphate hydrolases"/>
    <property type="match status" value="1"/>
</dbReference>
<dbReference type="GO" id="GO:0006355">
    <property type="term" value="P:regulation of DNA-templated transcription"/>
    <property type="evidence" value="ECO:0007669"/>
    <property type="project" value="InterPro"/>
</dbReference>
<keyword evidence="2" id="KW-0805">Transcription regulation</keyword>
<dbReference type="Gene3D" id="1.25.40.10">
    <property type="entry name" value="Tetratricopeptide repeat domain"/>
    <property type="match status" value="3"/>
</dbReference>
<comment type="similarity">
    <text evidence="1">Belongs to the AfsR/DnrI/RedD regulatory family.</text>
</comment>
<dbReference type="SUPFAM" id="SSF48452">
    <property type="entry name" value="TPR-like"/>
    <property type="match status" value="4"/>
</dbReference>
<dbReference type="PANTHER" id="PTHR35807">
    <property type="entry name" value="TRANSCRIPTIONAL REGULATOR REDD-RELATED"/>
    <property type="match status" value="1"/>
</dbReference>
<dbReference type="Pfam" id="PF13401">
    <property type="entry name" value="AAA_22"/>
    <property type="match status" value="1"/>
</dbReference>
<dbReference type="AlphaFoldDB" id="A0A5B2XPA9"/>
<evidence type="ECO:0000313" key="8">
    <source>
        <dbReference type="Proteomes" id="UP000323454"/>
    </source>
</evidence>
<keyword evidence="4" id="KW-0804">Transcription</keyword>
<evidence type="ECO:0000256" key="1">
    <source>
        <dbReference type="ARBA" id="ARBA00005820"/>
    </source>
</evidence>
<dbReference type="InterPro" id="IPR036388">
    <property type="entry name" value="WH-like_DNA-bd_sf"/>
</dbReference>
<dbReference type="InterPro" id="IPR003593">
    <property type="entry name" value="AAA+_ATPase"/>
</dbReference>
<dbReference type="InterPro" id="IPR019734">
    <property type="entry name" value="TPR_rpt"/>
</dbReference>
<dbReference type="SMART" id="SM01043">
    <property type="entry name" value="BTAD"/>
    <property type="match status" value="1"/>
</dbReference>
<dbReference type="Proteomes" id="UP000323454">
    <property type="component" value="Unassembled WGS sequence"/>
</dbReference>
<dbReference type="InterPro" id="IPR027417">
    <property type="entry name" value="P-loop_NTPase"/>
</dbReference>
<dbReference type="CDD" id="cd15831">
    <property type="entry name" value="BTAD"/>
    <property type="match status" value="1"/>
</dbReference>
<dbReference type="Gene3D" id="1.10.10.10">
    <property type="entry name" value="Winged helix-like DNA-binding domain superfamily/Winged helix DNA-binding domain"/>
    <property type="match status" value="2"/>
</dbReference>
<dbReference type="InterPro" id="IPR049945">
    <property type="entry name" value="AAA_22"/>
</dbReference>